<reference evidence="1 2" key="1">
    <citation type="submission" date="2018-03" db="EMBL/GenBank/DDBJ databases">
        <authorList>
            <person name="Keele B.F."/>
        </authorList>
    </citation>
    <scope>NUCLEOTIDE SEQUENCE [LARGE SCALE GENOMIC DNA]</scope>
    <source>
        <strain evidence="1">ZCTH4_d</strain>
    </source>
</reference>
<dbReference type="AlphaFoldDB" id="A0A3E0K3M0"/>
<dbReference type="Proteomes" id="UP000257014">
    <property type="component" value="Unassembled WGS sequence"/>
</dbReference>
<comment type="caution">
    <text evidence="1">The sequence shown here is derived from an EMBL/GenBank/DDBJ whole genome shotgun (WGS) entry which is preliminary data.</text>
</comment>
<dbReference type="EMBL" id="QEWE01000021">
    <property type="protein sequence ID" value="REJ27390.1"/>
    <property type="molecule type" value="Genomic_DNA"/>
</dbReference>
<name>A0A3E0K3M0_9BACI</name>
<protein>
    <submittedName>
        <fullName evidence="1">Uncharacterized protein</fullName>
    </submittedName>
</protein>
<gene>
    <name evidence="1" type="ORF">C6P37_11235</name>
</gene>
<proteinExistence type="predicted"/>
<evidence type="ECO:0000313" key="2">
    <source>
        <dbReference type="Proteomes" id="UP000257014"/>
    </source>
</evidence>
<sequence>MQTKTPESRFFRPVHPLRHDLSFFLMAFRNQYTPAKSFVWRHSRHARLRFRRNPPFSCFIFGCGRQGYFPAKGQVFRKILNGP</sequence>
<evidence type="ECO:0000313" key="1">
    <source>
        <dbReference type="EMBL" id="REJ27390.1"/>
    </source>
</evidence>
<accession>A0A3E0K3M0</accession>
<organism evidence="1 2">
    <name type="scientific">Caldibacillus debilis</name>
    <dbReference type="NCBI Taxonomy" id="301148"/>
    <lineage>
        <taxon>Bacteria</taxon>
        <taxon>Bacillati</taxon>
        <taxon>Bacillota</taxon>
        <taxon>Bacilli</taxon>
        <taxon>Bacillales</taxon>
        <taxon>Bacillaceae</taxon>
        <taxon>Caldibacillus</taxon>
    </lineage>
</organism>